<dbReference type="AlphaFoldDB" id="A0A2P8HJZ4"/>
<dbReference type="Proteomes" id="UP000240971">
    <property type="component" value="Unassembled WGS sequence"/>
</dbReference>
<protein>
    <submittedName>
        <fullName evidence="2">Uncharacterized protein</fullName>
    </submittedName>
</protein>
<name>A0A2P8HJZ4_CHINA</name>
<dbReference type="Gene3D" id="3.40.390.70">
    <property type="match status" value="1"/>
</dbReference>
<feature type="signal peptide" evidence="1">
    <location>
        <begin position="1"/>
        <end position="22"/>
    </location>
</feature>
<dbReference type="OrthoDB" id="1100648at2"/>
<organism evidence="2 3">
    <name type="scientific">Chitinophaga niastensis</name>
    <dbReference type="NCBI Taxonomy" id="536980"/>
    <lineage>
        <taxon>Bacteria</taxon>
        <taxon>Pseudomonadati</taxon>
        <taxon>Bacteroidota</taxon>
        <taxon>Chitinophagia</taxon>
        <taxon>Chitinophagales</taxon>
        <taxon>Chitinophagaceae</taxon>
        <taxon>Chitinophaga</taxon>
    </lineage>
</organism>
<evidence type="ECO:0000313" key="2">
    <source>
        <dbReference type="EMBL" id="PSL46543.1"/>
    </source>
</evidence>
<keyword evidence="3" id="KW-1185">Reference proteome</keyword>
<keyword evidence="1" id="KW-0732">Signal</keyword>
<reference evidence="2 3" key="1">
    <citation type="submission" date="2018-03" db="EMBL/GenBank/DDBJ databases">
        <title>Genomic Encyclopedia of Archaeal and Bacterial Type Strains, Phase II (KMG-II): from individual species to whole genera.</title>
        <authorList>
            <person name="Goeker M."/>
        </authorList>
    </citation>
    <scope>NUCLEOTIDE SEQUENCE [LARGE SCALE GENOMIC DNA]</scope>
    <source>
        <strain evidence="2 3">DSM 24859</strain>
    </source>
</reference>
<dbReference type="RefSeq" id="WP_106529320.1">
    <property type="nucleotide sequence ID" value="NZ_PYAW01000003.1"/>
</dbReference>
<proteinExistence type="predicted"/>
<evidence type="ECO:0000313" key="3">
    <source>
        <dbReference type="Proteomes" id="UP000240971"/>
    </source>
</evidence>
<dbReference type="EMBL" id="PYAW01000003">
    <property type="protein sequence ID" value="PSL46543.1"/>
    <property type="molecule type" value="Genomic_DNA"/>
</dbReference>
<evidence type="ECO:0000256" key="1">
    <source>
        <dbReference type="SAM" id="SignalP"/>
    </source>
</evidence>
<feature type="chain" id="PRO_5015150353" evidence="1">
    <location>
        <begin position="23"/>
        <end position="287"/>
    </location>
</feature>
<comment type="caution">
    <text evidence="2">The sequence shown here is derived from an EMBL/GenBank/DDBJ whole genome shotgun (WGS) entry which is preliminary data.</text>
</comment>
<gene>
    <name evidence="2" type="ORF">CLV51_103524</name>
</gene>
<accession>A0A2P8HJZ4</accession>
<sequence length="287" mass="31867">MHHFLLRTIKIICLPVMVWSLAACNKEAKLTPTKVPDFYTLPQGNQPYDDSIVAFHKKYGTYILYKFTNIDFAYDYNNYITYTATIGNPAYVGQTLDYFRTQCLDYYPESFLRKTLPLKIILAAHIDSLYSLGDVMLAHPSVTGFAASSSMMAIGWTDSTLTKKTPAELAQMKGWLHSCYAQQAIKSGSISIPPVFIKLAPNDYAFLPAGGKYAAGLIDDYNNGGTLLIDFLSYITAITSHTRAELDATILNPAVDINGLIQGKYDAIINYYQSQFGVDLQAIGNHS</sequence>
<dbReference type="PROSITE" id="PS51257">
    <property type="entry name" value="PROKAR_LIPOPROTEIN"/>
    <property type="match status" value="1"/>
</dbReference>